<reference evidence="1 2" key="1">
    <citation type="journal article" date="2022" name="Plant J.">
        <title>Chromosome-level genome of Camellia lanceoleosa provides a valuable resource for understanding genome evolution and self-incompatibility.</title>
        <authorList>
            <person name="Gong W."/>
            <person name="Xiao S."/>
            <person name="Wang L."/>
            <person name="Liao Z."/>
            <person name="Chang Y."/>
            <person name="Mo W."/>
            <person name="Hu G."/>
            <person name="Li W."/>
            <person name="Zhao G."/>
            <person name="Zhu H."/>
            <person name="Hu X."/>
            <person name="Ji K."/>
            <person name="Xiang X."/>
            <person name="Song Q."/>
            <person name="Yuan D."/>
            <person name="Jin S."/>
            <person name="Zhang L."/>
        </authorList>
    </citation>
    <scope>NUCLEOTIDE SEQUENCE [LARGE SCALE GENOMIC DNA]</scope>
    <source>
        <strain evidence="1">SQ_2022a</strain>
    </source>
</reference>
<organism evidence="1 2">
    <name type="scientific">Camellia lanceoleosa</name>
    <dbReference type="NCBI Taxonomy" id="1840588"/>
    <lineage>
        <taxon>Eukaryota</taxon>
        <taxon>Viridiplantae</taxon>
        <taxon>Streptophyta</taxon>
        <taxon>Embryophyta</taxon>
        <taxon>Tracheophyta</taxon>
        <taxon>Spermatophyta</taxon>
        <taxon>Magnoliopsida</taxon>
        <taxon>eudicotyledons</taxon>
        <taxon>Gunneridae</taxon>
        <taxon>Pentapetalae</taxon>
        <taxon>asterids</taxon>
        <taxon>Ericales</taxon>
        <taxon>Theaceae</taxon>
        <taxon>Camellia</taxon>
    </lineage>
</organism>
<accession>A0ACC0G308</accession>
<sequence length="135" mass="15611">MKEHYEEESGKDKGVLRVSGIDVAPENVAGKPIDSLNWKTENRATCVASTAAAGLPYEDWKKDERRLKRKKRKHANKQSGKRSRLRKQVEIEELMMRYETVKVENITLKSEMKQLMEDSEKLRVENVALMVLPIL</sequence>
<gene>
    <name evidence="1" type="ORF">LOK49_LG11G02708</name>
</gene>
<name>A0ACC0G308_9ERIC</name>
<proteinExistence type="predicted"/>
<evidence type="ECO:0000313" key="1">
    <source>
        <dbReference type="EMBL" id="KAI7995420.1"/>
    </source>
</evidence>
<comment type="caution">
    <text evidence="1">The sequence shown here is derived from an EMBL/GenBank/DDBJ whole genome shotgun (WGS) entry which is preliminary data.</text>
</comment>
<dbReference type="Proteomes" id="UP001060215">
    <property type="component" value="Chromosome 12"/>
</dbReference>
<evidence type="ECO:0000313" key="2">
    <source>
        <dbReference type="Proteomes" id="UP001060215"/>
    </source>
</evidence>
<keyword evidence="2" id="KW-1185">Reference proteome</keyword>
<dbReference type="EMBL" id="CM045769">
    <property type="protein sequence ID" value="KAI7995420.1"/>
    <property type="molecule type" value="Genomic_DNA"/>
</dbReference>
<protein>
    <submittedName>
        <fullName evidence="1">Uncharacterized protein</fullName>
    </submittedName>
</protein>